<proteinExistence type="predicted"/>
<dbReference type="Proteomes" id="UP000554482">
    <property type="component" value="Unassembled WGS sequence"/>
</dbReference>
<gene>
    <name evidence="1" type="ORF">FRX31_031961</name>
</gene>
<sequence>MGNWGGHATVFPLSKNLLGSSEICFFLPYFSANKGMKNGFKIDMEILALNQKVEFKLSSSMVFSAKDS</sequence>
<name>A0A7J6V134_THATH</name>
<comment type="caution">
    <text evidence="1">The sequence shown here is derived from an EMBL/GenBank/DDBJ whole genome shotgun (WGS) entry which is preliminary data.</text>
</comment>
<keyword evidence="2" id="KW-1185">Reference proteome</keyword>
<reference evidence="1 2" key="1">
    <citation type="submission" date="2020-06" db="EMBL/GenBank/DDBJ databases">
        <title>Transcriptomic and genomic resources for Thalictrum thalictroides and T. hernandezii: Facilitating candidate gene discovery in an emerging model plant lineage.</title>
        <authorList>
            <person name="Arias T."/>
            <person name="Riano-Pachon D.M."/>
            <person name="Di Stilio V.S."/>
        </authorList>
    </citation>
    <scope>NUCLEOTIDE SEQUENCE [LARGE SCALE GENOMIC DNA]</scope>
    <source>
        <strain evidence="2">cv. WT478/WT964</strain>
        <tissue evidence="1">Leaves</tissue>
    </source>
</reference>
<protein>
    <submittedName>
        <fullName evidence="1">Uncharacterized protein</fullName>
    </submittedName>
</protein>
<accession>A0A7J6V134</accession>
<evidence type="ECO:0000313" key="2">
    <source>
        <dbReference type="Proteomes" id="UP000554482"/>
    </source>
</evidence>
<evidence type="ECO:0000313" key="1">
    <source>
        <dbReference type="EMBL" id="KAF5178461.1"/>
    </source>
</evidence>
<dbReference type="EMBL" id="JABWDY010040042">
    <property type="protein sequence ID" value="KAF5178461.1"/>
    <property type="molecule type" value="Genomic_DNA"/>
</dbReference>
<organism evidence="1 2">
    <name type="scientific">Thalictrum thalictroides</name>
    <name type="common">Rue-anemone</name>
    <name type="synonym">Anemone thalictroides</name>
    <dbReference type="NCBI Taxonomy" id="46969"/>
    <lineage>
        <taxon>Eukaryota</taxon>
        <taxon>Viridiplantae</taxon>
        <taxon>Streptophyta</taxon>
        <taxon>Embryophyta</taxon>
        <taxon>Tracheophyta</taxon>
        <taxon>Spermatophyta</taxon>
        <taxon>Magnoliopsida</taxon>
        <taxon>Ranunculales</taxon>
        <taxon>Ranunculaceae</taxon>
        <taxon>Thalictroideae</taxon>
        <taxon>Thalictrum</taxon>
    </lineage>
</organism>
<dbReference type="AlphaFoldDB" id="A0A7J6V134"/>